<evidence type="ECO:0000313" key="15">
    <source>
        <dbReference type="Proteomes" id="UP001367676"/>
    </source>
</evidence>
<evidence type="ECO:0000256" key="3">
    <source>
        <dbReference type="ARBA" id="ARBA00022527"/>
    </source>
</evidence>
<name>A0AAN9TQF6_9HEMI</name>
<dbReference type="InterPro" id="IPR008271">
    <property type="entry name" value="Ser/Thr_kinase_AS"/>
</dbReference>
<comment type="subcellular location">
    <subcellularLocation>
        <location evidence="1">Nucleus</location>
    </subcellularLocation>
</comment>
<dbReference type="InterPro" id="IPR017441">
    <property type="entry name" value="Protein_kinase_ATP_BS"/>
</dbReference>
<dbReference type="PANTHER" id="PTHR24056:SF233">
    <property type="entry name" value="CYCLIN-DEPENDENT KINASE 9"/>
    <property type="match status" value="1"/>
</dbReference>
<keyword evidence="4" id="KW-0808">Transferase</keyword>
<evidence type="ECO:0000256" key="8">
    <source>
        <dbReference type="ARBA" id="ARBA00023015"/>
    </source>
</evidence>
<dbReference type="PROSITE" id="PS00108">
    <property type="entry name" value="PROTEIN_KINASE_ST"/>
    <property type="match status" value="1"/>
</dbReference>
<dbReference type="PANTHER" id="PTHR24056">
    <property type="entry name" value="CELL DIVISION PROTEIN KINASE"/>
    <property type="match status" value="1"/>
</dbReference>
<dbReference type="AlphaFoldDB" id="A0AAN9TQF6"/>
<evidence type="ECO:0000256" key="6">
    <source>
        <dbReference type="ARBA" id="ARBA00022777"/>
    </source>
</evidence>
<evidence type="ECO:0000256" key="10">
    <source>
        <dbReference type="ARBA" id="ARBA00023242"/>
    </source>
</evidence>
<feature type="binding site" evidence="11">
    <location>
        <position position="82"/>
    </location>
    <ligand>
        <name>ATP</name>
        <dbReference type="ChEBI" id="CHEBI:30616"/>
    </ligand>
</feature>
<gene>
    <name evidence="14" type="ORF">V9T40_009448</name>
</gene>
<feature type="domain" description="Protein kinase" evidence="13">
    <location>
        <begin position="52"/>
        <end position="348"/>
    </location>
</feature>
<evidence type="ECO:0000256" key="5">
    <source>
        <dbReference type="ARBA" id="ARBA00022741"/>
    </source>
</evidence>
<dbReference type="InterPro" id="IPR050108">
    <property type="entry name" value="CDK"/>
</dbReference>
<keyword evidence="5 11" id="KW-0547">Nucleotide-binding</keyword>
<keyword evidence="15" id="KW-1185">Reference proteome</keyword>
<dbReference type="GO" id="GO:0004693">
    <property type="term" value="F:cyclin-dependent protein serine/threonine kinase activity"/>
    <property type="evidence" value="ECO:0007669"/>
    <property type="project" value="TreeGrafter"/>
</dbReference>
<keyword evidence="10" id="KW-0539">Nucleus</keyword>
<dbReference type="InterPro" id="IPR011009">
    <property type="entry name" value="Kinase-like_dom_sf"/>
</dbReference>
<keyword evidence="3 12" id="KW-0723">Serine/threonine-protein kinase</keyword>
<dbReference type="SMART" id="SM00220">
    <property type="entry name" value="S_TKc"/>
    <property type="match status" value="1"/>
</dbReference>
<sequence>MSVKRLSSFHYLKNHCPSSISQDGKTEEFGSRDREKYVEEFNFPFCDDASKYERVAKIGQGTFGEVFKGKDKSNPKKYVAMKKVLMDNEKEGFPITALREIRILQLLEHVNVVHLIEICRTKAHSNNKSKFTFYLIFDFCEHDLAGLLSNVNVVFNLGEIKKILQQLLEGLWFIHRNNILHRDMKAANVLITKNGVLKLADFGLARAFSLPTKEGNRYTNRVVTLWYRPPELLLGDRNYGPPVDLWGAGCIMAEMWTRYPIMQGNTEQHQLNLISHLCGSITPEVWPGVEKFDLYKKMELPKGQRRKVIERLKHYVQNDAACDLLDKLLILDPSKRIDADTALDHDFFWLDPLPAEADLSKMLARHTQSMFEYLAPKRRAGHRAHHRQVPICSSNTKGIIDTGFHDRIF</sequence>
<comment type="caution">
    <text evidence="14">The sequence shown here is derived from an EMBL/GenBank/DDBJ whole genome shotgun (WGS) entry which is preliminary data.</text>
</comment>
<evidence type="ECO:0000256" key="9">
    <source>
        <dbReference type="ARBA" id="ARBA00023163"/>
    </source>
</evidence>
<dbReference type="GO" id="GO:0005524">
    <property type="term" value="F:ATP binding"/>
    <property type="evidence" value="ECO:0007669"/>
    <property type="project" value="UniProtKB-UniRule"/>
</dbReference>
<evidence type="ECO:0000256" key="4">
    <source>
        <dbReference type="ARBA" id="ARBA00022679"/>
    </source>
</evidence>
<dbReference type="Gene3D" id="1.10.510.10">
    <property type="entry name" value="Transferase(Phosphotransferase) domain 1"/>
    <property type="match status" value="1"/>
</dbReference>
<keyword evidence="6" id="KW-0418">Kinase</keyword>
<dbReference type="EMBL" id="JBBCAQ010000010">
    <property type="protein sequence ID" value="KAK7602007.1"/>
    <property type="molecule type" value="Genomic_DNA"/>
</dbReference>
<evidence type="ECO:0000259" key="13">
    <source>
        <dbReference type="PROSITE" id="PS50011"/>
    </source>
</evidence>
<dbReference type="PROSITE" id="PS50011">
    <property type="entry name" value="PROTEIN_KINASE_DOM"/>
    <property type="match status" value="1"/>
</dbReference>
<dbReference type="Proteomes" id="UP001367676">
    <property type="component" value="Unassembled WGS sequence"/>
</dbReference>
<dbReference type="InterPro" id="IPR000719">
    <property type="entry name" value="Prot_kinase_dom"/>
</dbReference>
<evidence type="ECO:0000313" key="14">
    <source>
        <dbReference type="EMBL" id="KAK7602007.1"/>
    </source>
</evidence>
<dbReference type="FunFam" id="3.30.200.20:FF:000227">
    <property type="entry name" value="Cyclin-dependent kinase 9"/>
    <property type="match status" value="1"/>
</dbReference>
<dbReference type="CDD" id="cd07865">
    <property type="entry name" value="STKc_CDK9"/>
    <property type="match status" value="1"/>
</dbReference>
<evidence type="ECO:0000256" key="11">
    <source>
        <dbReference type="PROSITE-ProRule" id="PRU10141"/>
    </source>
</evidence>
<dbReference type="GO" id="GO:0008353">
    <property type="term" value="F:RNA polymerase II CTD heptapeptide repeat kinase activity"/>
    <property type="evidence" value="ECO:0007669"/>
    <property type="project" value="TreeGrafter"/>
</dbReference>
<keyword evidence="9" id="KW-0804">Transcription</keyword>
<accession>A0AAN9TQF6</accession>
<dbReference type="SUPFAM" id="SSF56112">
    <property type="entry name" value="Protein kinase-like (PK-like)"/>
    <property type="match status" value="1"/>
</dbReference>
<dbReference type="Pfam" id="PF00069">
    <property type="entry name" value="Pkinase"/>
    <property type="match status" value="1"/>
</dbReference>
<keyword evidence="7 11" id="KW-0067">ATP-binding</keyword>
<dbReference type="PROSITE" id="PS00107">
    <property type="entry name" value="PROTEIN_KINASE_ATP"/>
    <property type="match status" value="1"/>
</dbReference>
<comment type="similarity">
    <text evidence="2">Belongs to the protein kinase superfamily. CMGC Ser/Thr protein kinase family. CDC2/CDKX subfamily.</text>
</comment>
<evidence type="ECO:0000256" key="1">
    <source>
        <dbReference type="ARBA" id="ARBA00004123"/>
    </source>
</evidence>
<evidence type="ECO:0000256" key="12">
    <source>
        <dbReference type="RuleBase" id="RU000304"/>
    </source>
</evidence>
<reference evidence="14 15" key="1">
    <citation type="submission" date="2024-03" db="EMBL/GenBank/DDBJ databases">
        <title>Adaptation during the transition from Ophiocordyceps entomopathogen to insect associate is accompanied by gene loss and intensified selection.</title>
        <authorList>
            <person name="Ward C.M."/>
            <person name="Onetto C.A."/>
            <person name="Borneman A.R."/>
        </authorList>
    </citation>
    <scope>NUCLEOTIDE SEQUENCE [LARGE SCALE GENOMIC DNA]</scope>
    <source>
        <strain evidence="14">AWRI1</strain>
        <tissue evidence="14">Single Adult Female</tissue>
    </source>
</reference>
<protein>
    <recommendedName>
        <fullName evidence="13">Protein kinase domain-containing protein</fullName>
    </recommendedName>
</protein>
<keyword evidence="8" id="KW-0805">Transcription regulation</keyword>
<dbReference type="Gene3D" id="3.30.200.20">
    <property type="entry name" value="Phosphorylase Kinase, domain 1"/>
    <property type="match status" value="1"/>
</dbReference>
<proteinExistence type="inferred from homology"/>
<dbReference type="FunFam" id="1.10.510.10:FF:000203">
    <property type="entry name" value="Cyclin-dependent kinase 9"/>
    <property type="match status" value="1"/>
</dbReference>
<evidence type="ECO:0000256" key="7">
    <source>
        <dbReference type="ARBA" id="ARBA00022840"/>
    </source>
</evidence>
<organism evidence="14 15">
    <name type="scientific">Parthenolecanium corni</name>
    <dbReference type="NCBI Taxonomy" id="536013"/>
    <lineage>
        <taxon>Eukaryota</taxon>
        <taxon>Metazoa</taxon>
        <taxon>Ecdysozoa</taxon>
        <taxon>Arthropoda</taxon>
        <taxon>Hexapoda</taxon>
        <taxon>Insecta</taxon>
        <taxon>Pterygota</taxon>
        <taxon>Neoptera</taxon>
        <taxon>Paraneoptera</taxon>
        <taxon>Hemiptera</taxon>
        <taxon>Sternorrhyncha</taxon>
        <taxon>Coccoidea</taxon>
        <taxon>Coccidae</taxon>
        <taxon>Parthenolecanium</taxon>
    </lineage>
</organism>
<evidence type="ECO:0000256" key="2">
    <source>
        <dbReference type="ARBA" id="ARBA00006485"/>
    </source>
</evidence>
<dbReference type="GO" id="GO:0005634">
    <property type="term" value="C:nucleus"/>
    <property type="evidence" value="ECO:0007669"/>
    <property type="project" value="UniProtKB-SubCell"/>
</dbReference>